<dbReference type="GeneID" id="69023223"/>
<keyword evidence="3" id="KW-1185">Reference proteome</keyword>
<evidence type="ECO:0000313" key="3">
    <source>
        <dbReference type="Proteomes" id="UP000002039"/>
    </source>
</evidence>
<evidence type="ECO:0000313" key="2">
    <source>
        <dbReference type="EMBL" id="EEQ83657.2"/>
    </source>
</evidence>
<accession>A0ABP2EKJ1</accession>
<reference evidence="3" key="1">
    <citation type="journal article" date="2015" name="PLoS Genet.">
        <title>The dynamic genome and transcriptome of the human fungal pathogen Blastomyces and close relative Emmonsia.</title>
        <authorList>
            <person name="Munoz J.F."/>
            <person name="Gauthier G.M."/>
            <person name="Desjardins C.A."/>
            <person name="Gallo J.E."/>
            <person name="Holder J."/>
            <person name="Sullivan T.D."/>
            <person name="Marty A.J."/>
            <person name="Carmen J.C."/>
            <person name="Chen Z."/>
            <person name="Ding L."/>
            <person name="Gujja S."/>
            <person name="Magrini V."/>
            <person name="Misas E."/>
            <person name="Mitreva M."/>
            <person name="Priest M."/>
            <person name="Saif S."/>
            <person name="Whiston E.A."/>
            <person name="Young S."/>
            <person name="Zeng Q."/>
            <person name="Goldman W.E."/>
            <person name="Mardis E.R."/>
            <person name="Taylor J.W."/>
            <person name="McEwen J.G."/>
            <person name="Clay O.K."/>
            <person name="Klein B.S."/>
            <person name="Cuomo C.A."/>
        </authorList>
    </citation>
    <scope>NUCLEOTIDE SEQUENCE [LARGE SCALE GENOMIC DNA]</scope>
    <source>
        <strain evidence="3">ER-3 / ATCC MYA-2586</strain>
    </source>
</reference>
<keyword evidence="1" id="KW-1133">Transmembrane helix</keyword>
<dbReference type="EMBL" id="EQ999973">
    <property type="protein sequence ID" value="EEQ83657.2"/>
    <property type="molecule type" value="Genomic_DNA"/>
</dbReference>
<evidence type="ECO:0000256" key="1">
    <source>
        <dbReference type="SAM" id="Phobius"/>
    </source>
</evidence>
<protein>
    <submittedName>
        <fullName evidence="2">Uncharacterized protein</fullName>
    </submittedName>
</protein>
<keyword evidence="1" id="KW-0812">Transmembrane</keyword>
<proteinExistence type="predicted"/>
<keyword evidence="1" id="KW-0472">Membrane</keyword>
<feature type="transmembrane region" description="Helical" evidence="1">
    <location>
        <begin position="45"/>
        <end position="64"/>
    </location>
</feature>
<gene>
    <name evidence="2" type="ORF">BDCG_00462</name>
</gene>
<dbReference type="Proteomes" id="UP000002039">
    <property type="component" value="Unassembled WGS sequence"/>
</dbReference>
<dbReference type="RefSeq" id="XP_045271800.1">
    <property type="nucleotide sequence ID" value="XM_045415977.1"/>
</dbReference>
<name>A0ABP2EKJ1_AJEDR</name>
<sequence>MMMRRAENKLNADELTGRRNDTSLQDMAITAAAAREAEEDVTIRAVLSQLITVTVFNLAFLIIMETAAAS</sequence>
<organism evidence="2 3">
    <name type="scientific">Ajellomyces dermatitidis (strain ER-3 / ATCC MYA-2586)</name>
    <name type="common">Blastomyces dermatitidis</name>
    <dbReference type="NCBI Taxonomy" id="559297"/>
    <lineage>
        <taxon>Eukaryota</taxon>
        <taxon>Fungi</taxon>
        <taxon>Dikarya</taxon>
        <taxon>Ascomycota</taxon>
        <taxon>Pezizomycotina</taxon>
        <taxon>Eurotiomycetes</taxon>
        <taxon>Eurotiomycetidae</taxon>
        <taxon>Onygenales</taxon>
        <taxon>Ajellomycetaceae</taxon>
        <taxon>Blastomyces</taxon>
    </lineage>
</organism>